<accession>A8AHQ9</accession>
<dbReference type="PANTHER" id="PTHR43861">
    <property type="entry name" value="TRANS-ACONITATE 2-METHYLTRANSFERASE-RELATED"/>
    <property type="match status" value="1"/>
</dbReference>
<evidence type="ECO:0000313" key="3">
    <source>
        <dbReference type="EMBL" id="ABV13022.1"/>
    </source>
</evidence>
<evidence type="ECO:0000313" key="4">
    <source>
        <dbReference type="Proteomes" id="UP000008148"/>
    </source>
</evidence>
<evidence type="ECO:0000259" key="2">
    <source>
        <dbReference type="Pfam" id="PF13649"/>
    </source>
</evidence>
<evidence type="ECO:0000256" key="1">
    <source>
        <dbReference type="ARBA" id="ARBA00022679"/>
    </source>
</evidence>
<dbReference type="Proteomes" id="UP000008148">
    <property type="component" value="Chromosome"/>
</dbReference>
<keyword evidence="1" id="KW-0808">Transferase</keyword>
<dbReference type="InterPro" id="IPR029063">
    <property type="entry name" value="SAM-dependent_MTases_sf"/>
</dbReference>
<dbReference type="Pfam" id="PF13649">
    <property type="entry name" value="Methyltransf_25"/>
    <property type="match status" value="1"/>
</dbReference>
<feature type="domain" description="Methyltransferase" evidence="2">
    <location>
        <begin position="42"/>
        <end position="136"/>
    </location>
</feature>
<dbReference type="STRING" id="290338.CKO_01895"/>
<keyword evidence="4" id="KW-1185">Reference proteome</keyword>
<dbReference type="AlphaFoldDB" id="A8AHQ9"/>
<dbReference type="SUPFAM" id="SSF53335">
    <property type="entry name" value="S-adenosyl-L-methionine-dependent methyltransferases"/>
    <property type="match status" value="1"/>
</dbReference>
<organism evidence="3 4">
    <name type="scientific">Citrobacter koseri (strain ATCC BAA-895 / CDC 4225-83 / SGSC4696)</name>
    <dbReference type="NCBI Taxonomy" id="290338"/>
    <lineage>
        <taxon>Bacteria</taxon>
        <taxon>Pseudomonadati</taxon>
        <taxon>Pseudomonadota</taxon>
        <taxon>Gammaproteobacteria</taxon>
        <taxon>Enterobacterales</taxon>
        <taxon>Enterobacteriaceae</taxon>
        <taxon>Citrobacter</taxon>
    </lineage>
</organism>
<dbReference type="PANTHER" id="PTHR43861:SF3">
    <property type="entry name" value="PUTATIVE (AFU_ORTHOLOGUE AFUA_2G14390)-RELATED"/>
    <property type="match status" value="1"/>
</dbReference>
<sequence length="201" mass="22723">MTTWKFYDDNALRLFNDYQSLNFKDIFSDVESYFLASRGDALDVGAGSGRDSAALFKMGYNVTAVEPSDNMRNLAAENHKHCDITWVNDSLPELRKITQSLKTFDLIIVSAVWMHLNENQQERSLFTLFNLLSANGVMIITLRLGPAEPDRQISVIYTEDLIALSKKLGLTVEYISPVNTDSFNRPSVTWQKVVLSKKTTS</sequence>
<dbReference type="KEGG" id="cko:CKO_01895"/>
<gene>
    <name evidence="3" type="ordered locus">CKO_01895</name>
</gene>
<dbReference type="RefSeq" id="WP_012132759.1">
    <property type="nucleotide sequence ID" value="NC_009792.1"/>
</dbReference>
<reference evidence="3 4" key="1">
    <citation type="submission" date="2007-08" db="EMBL/GenBank/DDBJ databases">
        <authorList>
            <consortium name="The Citrobacter koseri Genome Sequencing Project"/>
            <person name="McClelland M."/>
            <person name="Sanderson E.K."/>
            <person name="Porwollik S."/>
            <person name="Spieth J."/>
            <person name="Clifton W.S."/>
            <person name="Latreille P."/>
            <person name="Courtney L."/>
            <person name="Wang C."/>
            <person name="Pepin K."/>
            <person name="Bhonagiri V."/>
            <person name="Nash W."/>
            <person name="Johnson M."/>
            <person name="Thiruvilangam P."/>
            <person name="Wilson R."/>
        </authorList>
    </citation>
    <scope>NUCLEOTIDE SEQUENCE [LARGE SCALE GENOMIC DNA]</scope>
    <source>
        <strain evidence="4">ATCC BAA-895 / CDC 4225-83 / SGSC4696</strain>
    </source>
</reference>
<dbReference type="CDD" id="cd02440">
    <property type="entry name" value="AdoMet_MTases"/>
    <property type="match status" value="1"/>
</dbReference>
<dbReference type="EMBL" id="CP000822">
    <property type="protein sequence ID" value="ABV13022.1"/>
    <property type="molecule type" value="Genomic_DNA"/>
</dbReference>
<dbReference type="HOGENOM" id="CLU_092062_0_0_6"/>
<dbReference type="OrthoDB" id="9772751at2"/>
<dbReference type="GO" id="GO:0016740">
    <property type="term" value="F:transferase activity"/>
    <property type="evidence" value="ECO:0007669"/>
    <property type="project" value="UniProtKB-KW"/>
</dbReference>
<protein>
    <recommendedName>
        <fullName evidence="2">Methyltransferase domain-containing protein</fullName>
    </recommendedName>
</protein>
<dbReference type="Gene3D" id="3.40.50.150">
    <property type="entry name" value="Vaccinia Virus protein VP39"/>
    <property type="match status" value="1"/>
</dbReference>
<proteinExistence type="predicted"/>
<dbReference type="InterPro" id="IPR041698">
    <property type="entry name" value="Methyltransf_25"/>
</dbReference>
<dbReference type="GeneID" id="45135886"/>
<name>A8AHQ9_CITK8</name>